<evidence type="ECO:0000256" key="9">
    <source>
        <dbReference type="ARBA" id="ARBA00022734"/>
    </source>
</evidence>
<dbReference type="Gene3D" id="2.80.10.50">
    <property type="match status" value="1"/>
</dbReference>
<dbReference type="GO" id="GO:0008593">
    <property type="term" value="P:regulation of Notch signaling pathway"/>
    <property type="evidence" value="ECO:0007669"/>
    <property type="project" value="TreeGrafter"/>
</dbReference>
<dbReference type="Pfam" id="PF00535">
    <property type="entry name" value="Glycos_transf_2"/>
    <property type="match status" value="2"/>
</dbReference>
<keyword evidence="15 16" id="KW-0464">Manganese</keyword>
<evidence type="ECO:0000256" key="8">
    <source>
        <dbReference type="ARBA" id="ARBA00022692"/>
    </source>
</evidence>
<organism evidence="18 19">
    <name type="scientific">Callithrix jacchus</name>
    <name type="common">White-tufted-ear marmoset</name>
    <name type="synonym">Simia Jacchus</name>
    <dbReference type="NCBI Taxonomy" id="9483"/>
    <lineage>
        <taxon>Eukaryota</taxon>
        <taxon>Metazoa</taxon>
        <taxon>Chordata</taxon>
        <taxon>Craniata</taxon>
        <taxon>Vertebrata</taxon>
        <taxon>Euteleostomi</taxon>
        <taxon>Mammalia</taxon>
        <taxon>Eutheria</taxon>
        <taxon>Euarchontoglires</taxon>
        <taxon>Primates</taxon>
        <taxon>Haplorrhini</taxon>
        <taxon>Platyrrhini</taxon>
        <taxon>Cebidae</taxon>
        <taxon>Callitrichinae</taxon>
        <taxon>Callithrix</taxon>
        <taxon>Callithrix</taxon>
    </lineage>
</organism>
<dbReference type="InterPro" id="IPR000772">
    <property type="entry name" value="Ricin_B_lectin"/>
</dbReference>
<comment type="similarity">
    <text evidence="4 16">Belongs to the glycosyltransferase 2 family. GalNAc-T subfamily.</text>
</comment>
<keyword evidence="7 16" id="KW-0808">Transferase</keyword>
<dbReference type="GO" id="GO:0006493">
    <property type="term" value="P:protein O-linked glycosylation"/>
    <property type="evidence" value="ECO:0007669"/>
    <property type="project" value="UniProtKB-ARBA"/>
</dbReference>
<evidence type="ECO:0000256" key="15">
    <source>
        <dbReference type="ARBA" id="ARBA00023211"/>
    </source>
</evidence>
<protein>
    <recommendedName>
        <fullName evidence="5 16">Polypeptide N-acetylgalactosaminyltransferase</fullName>
        <ecNumber evidence="16">2.4.1.-</ecNumber>
    </recommendedName>
    <alternativeName>
        <fullName evidence="16">Protein-UDP acetylgalactosaminyltransferase</fullName>
    </alternativeName>
</protein>
<evidence type="ECO:0000256" key="16">
    <source>
        <dbReference type="RuleBase" id="RU361242"/>
    </source>
</evidence>
<accession>A0A8I3WWA3</accession>
<dbReference type="SUPFAM" id="SSF53448">
    <property type="entry name" value="Nucleotide-diphospho-sugar transferases"/>
    <property type="match status" value="1"/>
</dbReference>
<dbReference type="Gene3D" id="3.90.550.10">
    <property type="entry name" value="Spore Coat Polysaccharide Biosynthesis Protein SpsA, Chain A"/>
    <property type="match status" value="2"/>
</dbReference>
<proteinExistence type="inferred from homology"/>
<dbReference type="InterPro" id="IPR045885">
    <property type="entry name" value="GalNAc-T"/>
</dbReference>
<evidence type="ECO:0000256" key="3">
    <source>
        <dbReference type="ARBA" id="ARBA00004922"/>
    </source>
</evidence>
<dbReference type="FunFam" id="2.80.10.50:FF:000029">
    <property type="entry name" value="Polypeptide N-acetylgalactosaminyltransferase"/>
    <property type="match status" value="1"/>
</dbReference>
<dbReference type="Pfam" id="PF00652">
    <property type="entry name" value="Ricin_B_lectin"/>
    <property type="match status" value="1"/>
</dbReference>
<dbReference type="PANTHER" id="PTHR11675:SF10">
    <property type="entry name" value="POLYPEPTIDE N-ACETYLGALACTOSAMINYLTRANSFERASE 11"/>
    <property type="match status" value="1"/>
</dbReference>
<dbReference type="PROSITE" id="PS50231">
    <property type="entry name" value="RICIN_B_LECTIN"/>
    <property type="match status" value="1"/>
</dbReference>
<reference evidence="18" key="3">
    <citation type="submission" date="2025-09" db="UniProtKB">
        <authorList>
            <consortium name="Ensembl"/>
        </authorList>
    </citation>
    <scope>IDENTIFICATION</scope>
</reference>
<evidence type="ECO:0000256" key="13">
    <source>
        <dbReference type="ARBA" id="ARBA00023136"/>
    </source>
</evidence>
<evidence type="ECO:0000313" key="18">
    <source>
        <dbReference type="Ensembl" id="ENSCJAP00000081159.1"/>
    </source>
</evidence>
<keyword evidence="19" id="KW-1185">Reference proteome</keyword>
<evidence type="ECO:0000256" key="5">
    <source>
        <dbReference type="ARBA" id="ARBA00012644"/>
    </source>
</evidence>
<reference evidence="18" key="2">
    <citation type="submission" date="2025-08" db="UniProtKB">
        <authorList>
            <consortium name="Ensembl"/>
        </authorList>
    </citation>
    <scope>IDENTIFICATION</scope>
</reference>
<evidence type="ECO:0000256" key="12">
    <source>
        <dbReference type="ARBA" id="ARBA00023034"/>
    </source>
</evidence>
<keyword evidence="10" id="KW-0735">Signal-anchor</keyword>
<dbReference type="SUPFAM" id="SSF50370">
    <property type="entry name" value="Ricin B-like lectins"/>
    <property type="match status" value="1"/>
</dbReference>
<dbReference type="GO" id="GO:0000139">
    <property type="term" value="C:Golgi membrane"/>
    <property type="evidence" value="ECO:0007669"/>
    <property type="project" value="UniProtKB-SubCell"/>
</dbReference>
<dbReference type="InterPro" id="IPR029044">
    <property type="entry name" value="Nucleotide-diphossugar_trans"/>
</dbReference>
<dbReference type="GO" id="GO:0030246">
    <property type="term" value="F:carbohydrate binding"/>
    <property type="evidence" value="ECO:0007669"/>
    <property type="project" value="UniProtKB-KW"/>
</dbReference>
<evidence type="ECO:0000256" key="10">
    <source>
        <dbReference type="ARBA" id="ARBA00022968"/>
    </source>
</evidence>
<evidence type="ECO:0000256" key="6">
    <source>
        <dbReference type="ARBA" id="ARBA00022676"/>
    </source>
</evidence>
<dbReference type="CDD" id="cd02510">
    <property type="entry name" value="pp-GalNAc-T"/>
    <property type="match status" value="1"/>
</dbReference>
<evidence type="ECO:0000256" key="4">
    <source>
        <dbReference type="ARBA" id="ARBA00005680"/>
    </source>
</evidence>
<dbReference type="EC" id="2.4.1.-" evidence="16"/>
<feature type="domain" description="Ricin B lectin" evidence="17">
    <location>
        <begin position="433"/>
        <end position="564"/>
    </location>
</feature>
<gene>
    <name evidence="18" type="primary">GALNT11</name>
</gene>
<dbReference type="InterPro" id="IPR001173">
    <property type="entry name" value="Glyco_trans_2-like"/>
</dbReference>
<keyword evidence="11 16" id="KW-1133">Transmembrane helix</keyword>
<evidence type="ECO:0000256" key="2">
    <source>
        <dbReference type="ARBA" id="ARBA00004323"/>
    </source>
</evidence>
<comment type="pathway">
    <text evidence="3 16">Protein modification; protein glycosylation.</text>
</comment>
<evidence type="ECO:0000256" key="7">
    <source>
        <dbReference type="ARBA" id="ARBA00022679"/>
    </source>
</evidence>
<keyword evidence="9 16" id="KW-0430">Lectin</keyword>
<name>A0A8I3WWA3_CALJA</name>
<evidence type="ECO:0000256" key="1">
    <source>
        <dbReference type="ARBA" id="ARBA00001936"/>
    </source>
</evidence>
<dbReference type="FunFam" id="3.90.550.10:FF:000298">
    <property type="entry name" value="Polypeptide N-acetylgalactosaminyltransferase"/>
    <property type="match status" value="1"/>
</dbReference>
<dbReference type="AlphaFoldDB" id="A0A8I3WWA3"/>
<dbReference type="GeneTree" id="ENSGT00940000158227"/>
<feature type="transmembrane region" description="Helical" evidence="16">
    <location>
        <begin position="6"/>
        <end position="28"/>
    </location>
</feature>
<evidence type="ECO:0000259" key="17">
    <source>
        <dbReference type="SMART" id="SM00458"/>
    </source>
</evidence>
<evidence type="ECO:0000313" key="19">
    <source>
        <dbReference type="Proteomes" id="UP000008225"/>
    </source>
</evidence>
<keyword evidence="6 16" id="KW-0328">Glycosyltransferase</keyword>
<comment type="subcellular location">
    <subcellularLocation>
        <location evidence="2 16">Golgi apparatus membrane</location>
        <topology evidence="2 16">Single-pass type II membrane protein</topology>
    </subcellularLocation>
</comment>
<keyword evidence="8 16" id="KW-0812">Transmembrane</keyword>
<keyword evidence="13 16" id="KW-0472">Membrane</keyword>
<keyword evidence="12 16" id="KW-0333">Golgi apparatus</keyword>
<evidence type="ECO:0000256" key="11">
    <source>
        <dbReference type="ARBA" id="ARBA00022989"/>
    </source>
</evidence>
<dbReference type="UniPathway" id="UPA00378"/>
<dbReference type="Ensembl" id="ENSCJAT00000145017.1">
    <property type="protein sequence ID" value="ENSCJAP00000081159.1"/>
    <property type="gene ID" value="ENSCJAG00000019732.5"/>
</dbReference>
<dbReference type="InterPro" id="IPR035992">
    <property type="entry name" value="Ricin_B-like_lectins"/>
</dbReference>
<keyword evidence="14 16" id="KW-1015">Disulfide bond</keyword>
<comment type="cofactor">
    <cofactor evidence="1 16">
        <name>Mn(2+)</name>
        <dbReference type="ChEBI" id="CHEBI:29035"/>
    </cofactor>
</comment>
<sequence>MGSVTVRYFCYGCLFTSATWTVLLFVYFNFSEVTQPLKNVPVKGSGPHGPSPKKFYPRFTRGPSRVLEPQFKANKIDDVIDSHIEEPEGHLKFSSELGMIFNERDQELRDLGYQKHAFNMLISNRLGYHRDVPDTRNAACKEKFYPPDLPAASVVICFYNEAFSALLRTVHSVIDRTPAHLLHEVILVDDDSDFGEVLVFLDSHCEVNVMWLQPLLAAIREDQHTVVCPVIDIISADTLAYSSSPIVRGGFNWGLHFRWDLVPLSELGGAEGATTPIKSPTMAGGLFAMNRQYFHELGQYDSGMDIWGGENLEISFRIWMCGGKLFIIPCSRVGHIFRKRRPYGSPEGQDTMTHNSLRLAHVWLDEYKEQYFSLRPDLKTKSYGNISERIELRKKLGCKSFKWYLDNIYPEMQTSGPHAKPQQPIFVNKGPKRPKVLQRGRLYHLQTNKCLVAQGRPSQKGGLVVLKACDYTDPDQIWIYNEEHELVLNSLLCLDMSETRSSDPPRLMKCHGSGGSQQWTFGKNNRLYQVSVGQCLRAVDPRDQKGSVAMAICDGSSSQQWHLEG</sequence>
<dbReference type="GO" id="GO:0005112">
    <property type="term" value="F:Notch binding"/>
    <property type="evidence" value="ECO:0007669"/>
    <property type="project" value="TreeGrafter"/>
</dbReference>
<dbReference type="Proteomes" id="UP000008225">
    <property type="component" value="Chromosome 8"/>
</dbReference>
<dbReference type="GO" id="GO:0004653">
    <property type="term" value="F:polypeptide N-acetylgalactosaminyltransferase activity"/>
    <property type="evidence" value="ECO:0007669"/>
    <property type="project" value="TreeGrafter"/>
</dbReference>
<reference evidence="18 19" key="1">
    <citation type="submission" date="2009-03" db="EMBL/GenBank/DDBJ databases">
        <authorList>
            <person name="Warren W."/>
            <person name="Ye L."/>
            <person name="Minx P."/>
            <person name="Worley K."/>
            <person name="Gibbs R."/>
            <person name="Wilson R.K."/>
        </authorList>
    </citation>
    <scope>NUCLEOTIDE SEQUENCE [LARGE SCALE GENOMIC DNA]</scope>
</reference>
<dbReference type="CDD" id="cd23440">
    <property type="entry name" value="beta-trefoil_Ricin_GALNT11"/>
    <property type="match status" value="1"/>
</dbReference>
<dbReference type="PANTHER" id="PTHR11675">
    <property type="entry name" value="N-ACETYLGALACTOSAMINYLTRANSFERASE"/>
    <property type="match status" value="1"/>
</dbReference>
<dbReference type="SMART" id="SM00458">
    <property type="entry name" value="RICIN"/>
    <property type="match status" value="1"/>
</dbReference>
<evidence type="ECO:0000256" key="14">
    <source>
        <dbReference type="ARBA" id="ARBA00023157"/>
    </source>
</evidence>